<dbReference type="RefSeq" id="WP_193380560.1">
    <property type="nucleotide sequence ID" value="NZ_JABXWF010000009.1"/>
</dbReference>
<feature type="region of interest" description="Disordered" evidence="3">
    <location>
        <begin position="418"/>
        <end position="451"/>
    </location>
</feature>
<keyword evidence="1" id="KW-0732">Signal</keyword>
<keyword evidence="2" id="KW-1015">Disulfide bond</keyword>
<gene>
    <name evidence="5" type="ORF">PV383_05335</name>
</gene>
<comment type="caution">
    <text evidence="5">The sequence shown here is derived from an EMBL/GenBank/DDBJ whole genome shotgun (WGS) entry which is preliminary data.</text>
</comment>
<proteinExistence type="predicted"/>
<sequence length="1219" mass="127846">MTFRSNRGAEEGVGGRRPVRSLTVATALTALLVMTLGNAPAPEPTAAAVATDKAAEKAGKGSATALTEDAAQDRAAKTGKKVEITGLRDERSTTVANPDGTFTVTEYVQPVRTRKNGAWTDIDTTLVKRDNGTYAPRAAVTAMAFSGGGDRTFAEIEKDGRALSLDWPGTLPEPRIDGSTATYRDVLPGVDLKVTANAEGFSHVLVVKNAEAAAHPDLATLELPVDTTSVELTESAGGGLTATDSGSGGAVFEAPKPLMWDSSEGTGEPADTPAAPGEDITPPDGATVEDVEVAVDSDSVTLTPDADLLTGDDTVYPVYIDPVFRTANRTGWTMVSSDSPSDSFWKFDDDEGVGLCPSNVSFRCSSGSDRKRQFFAIPTGAFEGKDIVEAQFAVTLVHSYSDSAREVQLARVNSTGASAISSRTNWSNQPPSKDTITAKSPTDTAGSCTSTNQNVRFGVTGTIRTAADKGWDTTTFRLKATNESDVSYWKRFCGNAHLEVTYNRPPLQPDQDALQMKPGGSCEFGAATEHYVTEAPRVSVVLKDHDHNDTGSNSEKLQAQFKVFWEKDGQTVTHYATTGQRATTNVSKKITQTGQATFFYTIGSDVKDDGEAGFTLPKNTVIGWAVRGYDQEAYGAWSSDGTQTRCEFIYDPTQPKSATVTSAAYPDDEAWHVGTGDYGSFTMDSPSADVTKYTYRFTGPHAVNTPKTVAAESTGGPATVRWMPPSEGTYALHVTAVDGAGNAQKTPTVHVFLVSDGRAPVAAWTLGDARGSTKAAGSGDAPDATAGSGVTFGAGGPLGSADTAVSFDGTENAWLDAGEPAVDTGRTFSVGAWVMLPSLPKENMTVVSQDGTAQPGFELGYDVDSASWTFRIPYGDIESLGTWKVSGAAAVPGSWTHLIGVYDAEQRMMMLYVNGVLVADDVQARRTTWNAGGAVQIGRKLALDGYLGHLKGTVADVKIHDRVIPPAEGQELGGIRPHQLAYWPLDASASGLSPEVDGGTGLTLGGGASVYLPDDSCDPEADPECVPPAEPLWGDGHLALNGTNAYATRAAGVLSAEDSFTLTARARLAAPGSTADQTVLSLSGAKGSAITVKYLAASNRWQLRVTDADAAAPAVTTVLDNGDLPSAEGDGDHLALVHNAVFGDVLLYVNGVAVAEAPWDNTWDFTTTRLQVGRTLTGTAGSEYFSGAVDEVRMYQGPLDASLVTLVAVMPSGSSISEG</sequence>
<evidence type="ECO:0000313" key="6">
    <source>
        <dbReference type="Proteomes" id="UP001282474"/>
    </source>
</evidence>
<name>A0ABU4MGK5_9ACTN</name>
<dbReference type="Proteomes" id="UP001282474">
    <property type="component" value="Unassembled WGS sequence"/>
</dbReference>
<keyword evidence="6" id="KW-1185">Reference proteome</keyword>
<accession>A0ABU4MGK5</accession>
<dbReference type="PANTHER" id="PTHR46943:SF1">
    <property type="entry name" value="PENTRAXIN-RELATED PROTEIN PTX3"/>
    <property type="match status" value="1"/>
</dbReference>
<dbReference type="Pfam" id="PF13385">
    <property type="entry name" value="Laminin_G_3"/>
    <property type="match status" value="2"/>
</dbReference>
<evidence type="ECO:0000259" key="4">
    <source>
        <dbReference type="SMART" id="SM00560"/>
    </source>
</evidence>
<protein>
    <submittedName>
        <fullName evidence="5">DNRLRE domain-containing protein</fullName>
    </submittedName>
</protein>
<evidence type="ECO:0000256" key="1">
    <source>
        <dbReference type="ARBA" id="ARBA00022729"/>
    </source>
</evidence>
<dbReference type="SMART" id="SM00560">
    <property type="entry name" value="LamGL"/>
    <property type="match status" value="2"/>
</dbReference>
<feature type="domain" description="LamG-like jellyroll fold" evidence="4">
    <location>
        <begin position="1058"/>
        <end position="1202"/>
    </location>
</feature>
<evidence type="ECO:0000313" key="5">
    <source>
        <dbReference type="EMBL" id="MDX3036595.1"/>
    </source>
</evidence>
<evidence type="ECO:0000256" key="2">
    <source>
        <dbReference type="ARBA" id="ARBA00023157"/>
    </source>
</evidence>
<dbReference type="InterPro" id="IPR042837">
    <property type="entry name" value="PTX3"/>
</dbReference>
<dbReference type="SUPFAM" id="SSF49899">
    <property type="entry name" value="Concanavalin A-like lectins/glucanases"/>
    <property type="match status" value="2"/>
</dbReference>
<dbReference type="PANTHER" id="PTHR46943">
    <property type="entry name" value="PENTRAXIN-RELATED PROTEIN PTX3"/>
    <property type="match status" value="1"/>
</dbReference>
<dbReference type="InterPro" id="IPR006558">
    <property type="entry name" value="LamG-like"/>
</dbReference>
<dbReference type="NCBIfam" id="NF033679">
    <property type="entry name" value="DNRLRE_dom"/>
    <property type="match status" value="1"/>
</dbReference>
<organism evidence="5 6">
    <name type="scientific">Streptomyces caniscabiei</name>
    <dbReference type="NCBI Taxonomy" id="2746961"/>
    <lineage>
        <taxon>Bacteria</taxon>
        <taxon>Bacillati</taxon>
        <taxon>Actinomycetota</taxon>
        <taxon>Actinomycetes</taxon>
        <taxon>Kitasatosporales</taxon>
        <taxon>Streptomycetaceae</taxon>
        <taxon>Streptomyces</taxon>
    </lineage>
</organism>
<dbReference type="EMBL" id="JARAWJ010000003">
    <property type="protein sequence ID" value="MDX3036595.1"/>
    <property type="molecule type" value="Genomic_DNA"/>
</dbReference>
<dbReference type="InterPro" id="IPR013320">
    <property type="entry name" value="ConA-like_dom_sf"/>
</dbReference>
<evidence type="ECO:0000256" key="3">
    <source>
        <dbReference type="SAM" id="MobiDB-lite"/>
    </source>
</evidence>
<dbReference type="Gene3D" id="2.60.120.200">
    <property type="match status" value="2"/>
</dbReference>
<feature type="region of interest" description="Disordered" evidence="3">
    <location>
        <begin position="259"/>
        <end position="280"/>
    </location>
</feature>
<feature type="domain" description="LamG-like jellyroll fold" evidence="4">
    <location>
        <begin position="826"/>
        <end position="967"/>
    </location>
</feature>
<reference evidence="5 6" key="1">
    <citation type="journal article" date="2023" name="Microb. Genom.">
        <title>Mesoterricola silvestris gen. nov., sp. nov., Mesoterricola sediminis sp. nov., Geothrix oryzae sp. nov., Geothrix edaphica sp. nov., Geothrix rubra sp. nov., and Geothrix limicola sp. nov., six novel members of Acidobacteriota isolated from soils.</title>
        <authorList>
            <person name="Weisberg A.J."/>
            <person name="Pearce E."/>
            <person name="Kramer C.G."/>
            <person name="Chang J.H."/>
            <person name="Clarke C.R."/>
        </authorList>
    </citation>
    <scope>NUCLEOTIDE SEQUENCE [LARGE SCALE GENOMIC DNA]</scope>
    <source>
        <strain evidence="5 6">NE20-4-1</strain>
    </source>
</reference>